<evidence type="ECO:0000259" key="1">
    <source>
        <dbReference type="Pfam" id="PF03496"/>
    </source>
</evidence>
<accession>A0A0F9GWE8</accession>
<dbReference type="Pfam" id="PF03496">
    <property type="entry name" value="ADPrib_exo_Tox"/>
    <property type="match status" value="1"/>
</dbReference>
<dbReference type="Gene3D" id="3.90.176.10">
    <property type="entry name" value="Toxin ADP-ribosyltransferase, Chain A, domain 1"/>
    <property type="match status" value="1"/>
</dbReference>
<dbReference type="AlphaFoldDB" id="A0A0F9GWE8"/>
<protein>
    <recommendedName>
        <fullName evidence="1">ADP ribosyltransferase domain-containing protein</fullName>
    </recommendedName>
</protein>
<proteinExistence type="predicted"/>
<comment type="caution">
    <text evidence="2">The sequence shown here is derived from an EMBL/GenBank/DDBJ whole genome shotgun (WGS) entry which is preliminary data.</text>
</comment>
<sequence>GFMKLDDIADLPIHPNCRCDYIPDVEGWLPPSTRVADPTAPLGPGEFRRVDPGYDFSQGIPKATARRNKAFEEWTAREKFPGKSAFTDPEVTSLKAYKKNSNMVNNALRADPGDVKYAIEQLDSAMAKHQLSENTILFRGVKQIDFIKNGLYHEQGFLSTSMDQGTAMGFTGKTKLTQVLELRVPKGTKALRMNEFGAAKTAGEREVLLQRNTVWRVVSIEDTEVGGLPIRRIVMEMVVTG</sequence>
<dbReference type="SUPFAM" id="SSF56399">
    <property type="entry name" value="ADP-ribosylation"/>
    <property type="match status" value="1"/>
</dbReference>
<dbReference type="InterPro" id="IPR003540">
    <property type="entry name" value="ADP-ribosyltransferase"/>
</dbReference>
<name>A0A0F9GWE8_9ZZZZ</name>
<reference evidence="2" key="1">
    <citation type="journal article" date="2015" name="Nature">
        <title>Complex archaea that bridge the gap between prokaryotes and eukaryotes.</title>
        <authorList>
            <person name="Spang A."/>
            <person name="Saw J.H."/>
            <person name="Jorgensen S.L."/>
            <person name="Zaremba-Niedzwiedzka K."/>
            <person name="Martijn J."/>
            <person name="Lind A.E."/>
            <person name="van Eijk R."/>
            <person name="Schleper C."/>
            <person name="Guy L."/>
            <person name="Ettema T.J."/>
        </authorList>
    </citation>
    <scope>NUCLEOTIDE SEQUENCE</scope>
</reference>
<gene>
    <name evidence="2" type="ORF">LCGC14_1777750</name>
</gene>
<evidence type="ECO:0000313" key="2">
    <source>
        <dbReference type="EMBL" id="KKM03099.1"/>
    </source>
</evidence>
<feature type="domain" description="ADP ribosyltransferase" evidence="1">
    <location>
        <begin position="73"/>
        <end position="225"/>
    </location>
</feature>
<dbReference type="EMBL" id="LAZR01016764">
    <property type="protein sequence ID" value="KKM03099.1"/>
    <property type="molecule type" value="Genomic_DNA"/>
</dbReference>
<feature type="non-terminal residue" evidence="2">
    <location>
        <position position="1"/>
    </location>
</feature>
<dbReference type="GO" id="GO:0005576">
    <property type="term" value="C:extracellular region"/>
    <property type="evidence" value="ECO:0007669"/>
    <property type="project" value="InterPro"/>
</dbReference>
<organism evidence="2">
    <name type="scientific">marine sediment metagenome</name>
    <dbReference type="NCBI Taxonomy" id="412755"/>
    <lineage>
        <taxon>unclassified sequences</taxon>
        <taxon>metagenomes</taxon>
        <taxon>ecological metagenomes</taxon>
    </lineage>
</organism>
<dbReference type="PROSITE" id="PS51996">
    <property type="entry name" value="TR_MART"/>
    <property type="match status" value="1"/>
</dbReference>